<proteinExistence type="predicted"/>
<keyword evidence="2" id="KW-0677">Repeat</keyword>
<evidence type="ECO:0000256" key="4">
    <source>
        <dbReference type="ARBA" id="ARBA00023319"/>
    </source>
</evidence>
<gene>
    <name evidence="7" type="ORF">C0Q70_19831</name>
</gene>
<dbReference type="SMART" id="SM00408">
    <property type="entry name" value="IGc2"/>
    <property type="match status" value="2"/>
</dbReference>
<dbReference type="Proteomes" id="UP000245119">
    <property type="component" value="Linkage Group LG13"/>
</dbReference>
<evidence type="ECO:0000256" key="2">
    <source>
        <dbReference type="ARBA" id="ARBA00022737"/>
    </source>
</evidence>
<evidence type="ECO:0000256" key="1">
    <source>
        <dbReference type="ARBA" id="ARBA00022729"/>
    </source>
</evidence>
<evidence type="ECO:0000256" key="3">
    <source>
        <dbReference type="ARBA" id="ARBA00023157"/>
    </source>
</evidence>
<feature type="region of interest" description="Disordered" evidence="5">
    <location>
        <begin position="53"/>
        <end position="87"/>
    </location>
</feature>
<dbReference type="EMBL" id="PZQS01000013">
    <property type="protein sequence ID" value="PVD19344.1"/>
    <property type="molecule type" value="Genomic_DNA"/>
</dbReference>
<dbReference type="PROSITE" id="PS50835">
    <property type="entry name" value="IG_LIKE"/>
    <property type="match status" value="2"/>
</dbReference>
<keyword evidence="3" id="KW-1015">Disulfide bond</keyword>
<dbReference type="Gene3D" id="2.60.40.10">
    <property type="entry name" value="Immunoglobulins"/>
    <property type="match status" value="3"/>
</dbReference>
<dbReference type="SUPFAM" id="SSF48726">
    <property type="entry name" value="Immunoglobulin"/>
    <property type="match status" value="3"/>
</dbReference>
<dbReference type="PANTHER" id="PTHR12231">
    <property type="entry name" value="CTX-RELATED TYPE I TRANSMEMBRANE PROTEIN"/>
    <property type="match status" value="1"/>
</dbReference>
<dbReference type="InterPro" id="IPR003599">
    <property type="entry name" value="Ig_sub"/>
</dbReference>
<dbReference type="InterPro" id="IPR007110">
    <property type="entry name" value="Ig-like_dom"/>
</dbReference>
<evidence type="ECO:0000313" key="8">
    <source>
        <dbReference type="Proteomes" id="UP000245119"/>
    </source>
</evidence>
<dbReference type="AlphaFoldDB" id="A0A2T7NDU4"/>
<reference evidence="7 8" key="1">
    <citation type="submission" date="2018-04" db="EMBL/GenBank/DDBJ databases">
        <title>The genome of golden apple snail Pomacea canaliculata provides insight into stress tolerance and invasive adaptation.</title>
        <authorList>
            <person name="Liu C."/>
            <person name="Liu B."/>
            <person name="Ren Y."/>
            <person name="Zhang Y."/>
            <person name="Wang H."/>
            <person name="Li S."/>
            <person name="Jiang F."/>
            <person name="Yin L."/>
            <person name="Zhang G."/>
            <person name="Qian W."/>
            <person name="Fan W."/>
        </authorList>
    </citation>
    <scope>NUCLEOTIDE SEQUENCE [LARGE SCALE GENOMIC DNA]</scope>
    <source>
        <strain evidence="7">SZHN2017</strain>
        <tissue evidence="7">Muscle</tissue>
    </source>
</reference>
<accession>A0A2T7NDU4</accession>
<name>A0A2T7NDU4_POMCA</name>
<keyword evidence="4" id="KW-0393">Immunoglobulin domain</keyword>
<evidence type="ECO:0000259" key="6">
    <source>
        <dbReference type="PROSITE" id="PS50835"/>
    </source>
</evidence>
<feature type="region of interest" description="Disordered" evidence="5">
    <location>
        <begin position="448"/>
        <end position="479"/>
    </location>
</feature>
<dbReference type="SMART" id="SM00409">
    <property type="entry name" value="IG"/>
    <property type="match status" value="3"/>
</dbReference>
<keyword evidence="8" id="KW-1185">Reference proteome</keyword>
<dbReference type="STRING" id="400727.A0A2T7NDU4"/>
<dbReference type="InterPro" id="IPR003598">
    <property type="entry name" value="Ig_sub2"/>
</dbReference>
<dbReference type="Pfam" id="PF13927">
    <property type="entry name" value="Ig_3"/>
    <property type="match status" value="2"/>
</dbReference>
<keyword evidence="1" id="KW-0732">Signal</keyword>
<feature type="domain" description="Ig-like" evidence="6">
    <location>
        <begin position="296"/>
        <end position="394"/>
    </location>
</feature>
<dbReference type="OrthoDB" id="10012075at2759"/>
<comment type="caution">
    <text evidence="7">The sequence shown here is derived from an EMBL/GenBank/DDBJ whole genome shotgun (WGS) entry which is preliminary data.</text>
</comment>
<protein>
    <recommendedName>
        <fullName evidence="6">Ig-like domain-containing protein</fullName>
    </recommendedName>
</protein>
<dbReference type="InterPro" id="IPR013783">
    <property type="entry name" value="Ig-like_fold"/>
</dbReference>
<feature type="domain" description="Ig-like" evidence="6">
    <location>
        <begin position="202"/>
        <end position="291"/>
    </location>
</feature>
<dbReference type="InterPro" id="IPR036179">
    <property type="entry name" value="Ig-like_dom_sf"/>
</dbReference>
<organism evidence="7 8">
    <name type="scientific">Pomacea canaliculata</name>
    <name type="common">Golden apple snail</name>
    <dbReference type="NCBI Taxonomy" id="400727"/>
    <lineage>
        <taxon>Eukaryota</taxon>
        <taxon>Metazoa</taxon>
        <taxon>Spiralia</taxon>
        <taxon>Lophotrochozoa</taxon>
        <taxon>Mollusca</taxon>
        <taxon>Gastropoda</taxon>
        <taxon>Caenogastropoda</taxon>
        <taxon>Architaenioglossa</taxon>
        <taxon>Ampullarioidea</taxon>
        <taxon>Ampullariidae</taxon>
        <taxon>Pomacea</taxon>
    </lineage>
</organism>
<dbReference type="PANTHER" id="PTHR12231:SF253">
    <property type="entry name" value="DPR-INTERACTING PROTEIN ETA, ISOFORM B-RELATED"/>
    <property type="match status" value="1"/>
</dbReference>
<sequence>MITFDAVSGTGEWLLWQYQLQSNLILSGPLRSTAIRCTVLGWIPDELRETSVNPSTVSFRQKKEGQTGDGGLRGPEQGNVRRQERDTEAESLVEAGLTLEILRYTVPFPVLQPAEVDEYCGENGQKEMIWTVVWVSPAQTAISIEDRRVINDMRISVERTFVWDWNLHIRNVSITDAGTYMCQINTMPVKTKRVHLVVQVPPSFVEYTRPQEIHKNEGEQVELFCNATGIPAPVVTWWRQNYYTSGTRERVGELPGERLVIRNITRMCADYYVCIADNNVPPATKQEFRVDVDYPPEIKLHNNRIGQEVGKETILECVISASPLGVSVWRRNSEALNKHPNKGKYEVNIYDVASELNTIVMSLRIVRVEMEDYGSYACEALNKLGKVSKNMELYQIEPKLPPTTTTTTPATTTTTTTTAKEKFVLADPDNRPTGFGGGKNPDVIFNGQELANRNGYPPRGGTYGSTPEVKPSGMHGPESNVYDKSSSGISGSADFFYLYVLSLCVASSLWFKDYLMMHFAEK</sequence>
<evidence type="ECO:0000256" key="5">
    <source>
        <dbReference type="SAM" id="MobiDB-lite"/>
    </source>
</evidence>
<evidence type="ECO:0000313" key="7">
    <source>
        <dbReference type="EMBL" id="PVD19344.1"/>
    </source>
</evidence>
<dbReference type="InterPro" id="IPR051170">
    <property type="entry name" value="Neural/epithelial_adhesion"/>
</dbReference>
<dbReference type="GO" id="GO:0043005">
    <property type="term" value="C:neuron projection"/>
    <property type="evidence" value="ECO:0007669"/>
    <property type="project" value="TreeGrafter"/>
</dbReference>